<keyword evidence="5" id="KW-1185">Reference proteome</keyword>
<dbReference type="SMART" id="SM00473">
    <property type="entry name" value="PAN_AP"/>
    <property type="match status" value="2"/>
</dbReference>
<protein>
    <recommendedName>
        <fullName evidence="2">Apple domain-containing protein</fullName>
    </recommendedName>
</protein>
<keyword evidence="1" id="KW-0732">Signal</keyword>
<dbReference type="SUPFAM" id="SSF57414">
    <property type="entry name" value="Hairpin loop containing domain-like"/>
    <property type="match status" value="2"/>
</dbReference>
<name>R7ULX6_CAPTE</name>
<gene>
    <name evidence="3" type="ORF">CAPTEDRAFT_184942</name>
</gene>
<dbReference type="EMBL" id="KB301925">
    <property type="protein sequence ID" value="ELU04942.1"/>
    <property type="molecule type" value="Genomic_DNA"/>
</dbReference>
<dbReference type="OrthoDB" id="6430118at2759"/>
<evidence type="ECO:0000256" key="1">
    <source>
        <dbReference type="SAM" id="SignalP"/>
    </source>
</evidence>
<organism evidence="3">
    <name type="scientific">Capitella teleta</name>
    <name type="common">Polychaete worm</name>
    <dbReference type="NCBI Taxonomy" id="283909"/>
    <lineage>
        <taxon>Eukaryota</taxon>
        <taxon>Metazoa</taxon>
        <taxon>Spiralia</taxon>
        <taxon>Lophotrochozoa</taxon>
        <taxon>Annelida</taxon>
        <taxon>Polychaeta</taxon>
        <taxon>Sedentaria</taxon>
        <taxon>Scolecida</taxon>
        <taxon>Capitellidae</taxon>
        <taxon>Capitella</taxon>
    </lineage>
</organism>
<proteinExistence type="predicted"/>
<dbReference type="AlphaFoldDB" id="R7ULX6"/>
<dbReference type="Gene3D" id="3.50.4.10">
    <property type="entry name" value="Hepatocyte Growth Factor"/>
    <property type="match status" value="2"/>
</dbReference>
<feature type="chain" id="PRO_5008788156" description="Apple domain-containing protein" evidence="1">
    <location>
        <begin position="26"/>
        <end position="302"/>
    </location>
</feature>
<feature type="domain" description="Apple" evidence="2">
    <location>
        <begin position="30"/>
        <end position="109"/>
    </location>
</feature>
<reference evidence="3 5" key="2">
    <citation type="journal article" date="2013" name="Nature">
        <title>Insights into bilaterian evolution from three spiralian genomes.</title>
        <authorList>
            <person name="Simakov O."/>
            <person name="Marletaz F."/>
            <person name="Cho S.J."/>
            <person name="Edsinger-Gonzales E."/>
            <person name="Havlak P."/>
            <person name="Hellsten U."/>
            <person name="Kuo D.H."/>
            <person name="Larsson T."/>
            <person name="Lv J."/>
            <person name="Arendt D."/>
            <person name="Savage R."/>
            <person name="Osoegawa K."/>
            <person name="de Jong P."/>
            <person name="Grimwood J."/>
            <person name="Chapman J.A."/>
            <person name="Shapiro H."/>
            <person name="Aerts A."/>
            <person name="Otillar R.P."/>
            <person name="Terry A.Y."/>
            <person name="Boore J.L."/>
            <person name="Grigoriev I.V."/>
            <person name="Lindberg D.R."/>
            <person name="Seaver E.C."/>
            <person name="Weisblat D.A."/>
            <person name="Putnam N.H."/>
            <person name="Rokhsar D.S."/>
        </authorList>
    </citation>
    <scope>NUCLEOTIDE SEQUENCE</scope>
    <source>
        <strain evidence="3 5">I ESC-2004</strain>
    </source>
</reference>
<evidence type="ECO:0000313" key="3">
    <source>
        <dbReference type="EMBL" id="ELU04942.1"/>
    </source>
</evidence>
<dbReference type="PROSITE" id="PS50948">
    <property type="entry name" value="PAN"/>
    <property type="match status" value="2"/>
</dbReference>
<reference evidence="5" key="1">
    <citation type="submission" date="2012-12" db="EMBL/GenBank/DDBJ databases">
        <authorList>
            <person name="Hellsten U."/>
            <person name="Grimwood J."/>
            <person name="Chapman J.A."/>
            <person name="Shapiro H."/>
            <person name="Aerts A."/>
            <person name="Otillar R.P."/>
            <person name="Terry A.Y."/>
            <person name="Boore J.L."/>
            <person name="Simakov O."/>
            <person name="Marletaz F."/>
            <person name="Cho S.-J."/>
            <person name="Edsinger-Gonzales E."/>
            <person name="Havlak P."/>
            <person name="Kuo D.-H."/>
            <person name="Larsson T."/>
            <person name="Lv J."/>
            <person name="Arendt D."/>
            <person name="Savage R."/>
            <person name="Osoegawa K."/>
            <person name="de Jong P."/>
            <person name="Lindberg D.R."/>
            <person name="Seaver E.C."/>
            <person name="Weisblat D.A."/>
            <person name="Putnam N.H."/>
            <person name="Grigoriev I.V."/>
            <person name="Rokhsar D.S."/>
        </authorList>
    </citation>
    <scope>NUCLEOTIDE SEQUENCE</scope>
    <source>
        <strain evidence="5">I ESC-2004</strain>
    </source>
</reference>
<feature type="signal peptide" evidence="1">
    <location>
        <begin position="1"/>
        <end position="25"/>
    </location>
</feature>
<dbReference type="Pfam" id="PF00024">
    <property type="entry name" value="PAN_1"/>
    <property type="match status" value="2"/>
</dbReference>
<evidence type="ECO:0000313" key="5">
    <source>
        <dbReference type="Proteomes" id="UP000014760"/>
    </source>
</evidence>
<evidence type="ECO:0000259" key="2">
    <source>
        <dbReference type="PROSITE" id="PS50948"/>
    </source>
</evidence>
<dbReference type="EMBL" id="AMQN01007986">
    <property type="status" value="NOT_ANNOTATED_CDS"/>
    <property type="molecule type" value="Genomic_DNA"/>
</dbReference>
<reference evidence="4" key="3">
    <citation type="submission" date="2015-06" db="UniProtKB">
        <authorList>
            <consortium name="EnsemblMetazoa"/>
        </authorList>
    </citation>
    <scope>IDENTIFICATION</scope>
</reference>
<accession>R7ULX6</accession>
<dbReference type="InterPro" id="IPR003609">
    <property type="entry name" value="Pan_app"/>
</dbReference>
<dbReference type="Proteomes" id="UP000014760">
    <property type="component" value="Unassembled WGS sequence"/>
</dbReference>
<dbReference type="HOGENOM" id="CLU_909865_0_0_1"/>
<dbReference type="EnsemblMetazoa" id="CapteT184942">
    <property type="protein sequence ID" value="CapteP184942"/>
    <property type="gene ID" value="CapteG184942"/>
</dbReference>
<feature type="domain" description="Apple" evidence="2">
    <location>
        <begin position="119"/>
        <end position="197"/>
    </location>
</feature>
<sequence length="302" mass="34433">MAALTPLVLAGIVSVLLAEFHVAHGLPNGCSWVSVKTKRLNSWNNLTADAIDINKCREICEKRIYEGFKCRSVDFSPVRRRCVLSEGDRADSYLRNYFEKDWKYNEIQCPDDGRNRSSCTLVGPVRGHAIPDSSIPSNAHSGFTLDKCEEVCRLEKRFFCISFNFKSSEGLCVLQQRDTKEVRLAEVPSFDYYELSCDPDVDLQTAATDDQLCSIKGPLDGYLGSSEGPEFVADLADCREYFEITRQVDSQWKAFSYDALLRHCYFHDKTCKEAAIVPAWLFHYYEYSCDPFDDLVKQCFIS</sequence>
<evidence type="ECO:0000313" key="4">
    <source>
        <dbReference type="EnsemblMetazoa" id="CapteP184942"/>
    </source>
</evidence>